<dbReference type="Proteomes" id="UP000606193">
    <property type="component" value="Unassembled WGS sequence"/>
</dbReference>
<name>A0ABR7N0P2_9FIRM</name>
<gene>
    <name evidence="1" type="ORF">H8704_06040</name>
</gene>
<keyword evidence="2" id="KW-1185">Reference proteome</keyword>
<sequence>MKENTGDLKEQMYSWILAEMEQAEAAGLSVSVDGRPYTLAETDKLHQMMEEAYYMKDYVGDRQGRITQIDFDHLEHV</sequence>
<accession>A0ABR7N0P2</accession>
<comment type="caution">
    <text evidence="1">The sequence shown here is derived from an EMBL/GenBank/DDBJ whole genome shotgun (WGS) entry which is preliminary data.</text>
</comment>
<evidence type="ECO:0000313" key="2">
    <source>
        <dbReference type="Proteomes" id="UP000606193"/>
    </source>
</evidence>
<dbReference type="EMBL" id="JACRSX010000005">
    <property type="protein sequence ID" value="MBC8562191.1"/>
    <property type="molecule type" value="Genomic_DNA"/>
</dbReference>
<dbReference type="RefSeq" id="WP_022464137.1">
    <property type="nucleotide sequence ID" value="NZ_JACRSX010000005.1"/>
</dbReference>
<evidence type="ECO:0000313" key="1">
    <source>
        <dbReference type="EMBL" id="MBC8562191.1"/>
    </source>
</evidence>
<organism evidence="1 2">
    <name type="scientific">Jutongia huaianensis</name>
    <dbReference type="NCBI Taxonomy" id="2763668"/>
    <lineage>
        <taxon>Bacteria</taxon>
        <taxon>Bacillati</taxon>
        <taxon>Bacillota</taxon>
        <taxon>Clostridia</taxon>
        <taxon>Lachnospirales</taxon>
        <taxon>Lachnospiraceae</taxon>
        <taxon>Jutongia</taxon>
    </lineage>
</organism>
<reference evidence="1 2" key="1">
    <citation type="submission" date="2020-08" db="EMBL/GenBank/DDBJ databases">
        <title>Genome public.</title>
        <authorList>
            <person name="Liu C."/>
            <person name="Sun Q."/>
        </authorList>
    </citation>
    <scope>NUCLEOTIDE SEQUENCE [LARGE SCALE GENOMIC DNA]</scope>
    <source>
        <strain evidence="1 2">NSJ-37</strain>
    </source>
</reference>
<proteinExistence type="predicted"/>
<protein>
    <submittedName>
        <fullName evidence="1">Uncharacterized protein</fullName>
    </submittedName>
</protein>